<evidence type="ECO:0000313" key="2">
    <source>
        <dbReference type="EMBL" id="EMG30819.1"/>
    </source>
</evidence>
<comment type="caution">
    <text evidence="2">The sequence shown here is derived from an EMBL/GenBank/DDBJ whole genome shotgun (WGS) entry which is preliminary data.</text>
</comment>
<accession>M3I2G9</accession>
<keyword evidence="1" id="KW-0472">Membrane</keyword>
<evidence type="ECO:0000256" key="1">
    <source>
        <dbReference type="SAM" id="Phobius"/>
    </source>
</evidence>
<sequence length="141" mass="16593">MFYDCFQFIKNFYMTTMAISASAATYLTSFTLNLVIMSLFILAIHKFSIKRLKATKIIITTIITSLIFCYMFEHFFVKNMEIKSLPFIIYYTFVFYSTIIFYSKDITFDLTAARDEMCSGAYGYFFLSPDEQAQDDQPYEM</sequence>
<organism evidence="2 3">
    <name type="scientific">Campylobacter showae CC57C</name>
    <dbReference type="NCBI Taxonomy" id="1073353"/>
    <lineage>
        <taxon>Bacteria</taxon>
        <taxon>Pseudomonadati</taxon>
        <taxon>Campylobacterota</taxon>
        <taxon>Epsilonproteobacteria</taxon>
        <taxon>Campylobacterales</taxon>
        <taxon>Campylobacteraceae</taxon>
        <taxon>Campylobacter</taxon>
    </lineage>
</organism>
<feature type="transmembrane region" description="Helical" evidence="1">
    <location>
        <begin position="12"/>
        <end position="45"/>
    </location>
</feature>
<protein>
    <submittedName>
        <fullName evidence="2">Uncharacterized protein</fullName>
    </submittedName>
</protein>
<evidence type="ECO:0000313" key="3">
    <source>
        <dbReference type="Proteomes" id="UP000011782"/>
    </source>
</evidence>
<keyword evidence="1" id="KW-1133">Transmembrane helix</keyword>
<gene>
    <name evidence="2" type="ORF">H740_04560</name>
</gene>
<proteinExistence type="predicted"/>
<feature type="transmembrane region" description="Helical" evidence="1">
    <location>
        <begin position="82"/>
        <end position="102"/>
    </location>
</feature>
<dbReference type="EMBL" id="AOTD01000117">
    <property type="protein sequence ID" value="EMG30819.1"/>
    <property type="molecule type" value="Genomic_DNA"/>
</dbReference>
<name>M3I2G9_9BACT</name>
<dbReference type="RefSeq" id="WP_002951773.1">
    <property type="nucleotide sequence ID" value="NZ_AOTD01000117.1"/>
</dbReference>
<feature type="transmembrane region" description="Helical" evidence="1">
    <location>
        <begin position="57"/>
        <end position="76"/>
    </location>
</feature>
<reference evidence="2 3" key="1">
    <citation type="submission" date="2013-02" db="EMBL/GenBank/DDBJ databases">
        <title>Co-occurrence of anaerobic bacteria in colorectal carcinomas.</title>
        <authorList>
            <person name="Holt R.A."/>
            <person name="Warren R.L."/>
            <person name="Allen-Vercoe E."/>
            <person name="Pleasance S."/>
            <person name="Freeman D.J."/>
            <person name="Watson P."/>
            <person name="Moore R."/>
            <person name="Cochrane K."/>
        </authorList>
    </citation>
    <scope>NUCLEOTIDE SEQUENCE [LARGE SCALE GENOMIC DNA]</scope>
    <source>
        <strain evidence="2 3">CC57C</strain>
    </source>
</reference>
<dbReference type="AlphaFoldDB" id="M3I2G9"/>
<dbReference type="Proteomes" id="UP000011782">
    <property type="component" value="Unassembled WGS sequence"/>
</dbReference>
<keyword evidence="1" id="KW-0812">Transmembrane</keyword>